<dbReference type="PANTHER" id="PTHR12631:SF10">
    <property type="entry name" value="BETA-XYLOSIDASE-LIKE PROTEIN-RELATED"/>
    <property type="match status" value="1"/>
</dbReference>
<reference evidence="12" key="1">
    <citation type="submission" date="2023-03" db="EMBL/GenBank/DDBJ databases">
        <title>Edaphobacter sp.</title>
        <authorList>
            <person name="Huber K.J."/>
            <person name="Papendorf J."/>
            <person name="Pilke C."/>
            <person name="Bunk B."/>
            <person name="Sproeer C."/>
            <person name="Pester M."/>
        </authorList>
    </citation>
    <scope>NUCLEOTIDE SEQUENCE</scope>
    <source>
        <strain evidence="12">DSM 110680</strain>
    </source>
</reference>
<dbReference type="SUPFAM" id="SSF51445">
    <property type="entry name" value="(Trans)glycosidases"/>
    <property type="match status" value="1"/>
</dbReference>
<dbReference type="Pfam" id="PF01229">
    <property type="entry name" value="Glyco_hydro_39"/>
    <property type="match status" value="1"/>
</dbReference>
<keyword evidence="4" id="KW-0963">Cytoplasm</keyword>
<name>A0AAU7DR03_9BACT</name>
<dbReference type="Gene3D" id="2.60.40.10">
    <property type="entry name" value="Immunoglobulins"/>
    <property type="match status" value="2"/>
</dbReference>
<dbReference type="InterPro" id="IPR051923">
    <property type="entry name" value="Glycosyl_Hydrolase_39"/>
</dbReference>
<dbReference type="Gene3D" id="3.20.20.80">
    <property type="entry name" value="Glycosidases"/>
    <property type="match status" value="1"/>
</dbReference>
<evidence type="ECO:0000256" key="7">
    <source>
        <dbReference type="ARBA" id="ARBA00023273"/>
    </source>
</evidence>
<dbReference type="PANTHER" id="PTHR12631">
    <property type="entry name" value="ALPHA-L-IDURONIDASE"/>
    <property type="match status" value="1"/>
</dbReference>
<evidence type="ECO:0000259" key="11">
    <source>
        <dbReference type="Pfam" id="PF22544"/>
    </source>
</evidence>
<dbReference type="InterPro" id="IPR013783">
    <property type="entry name" value="Ig-like_fold"/>
</dbReference>
<dbReference type="GO" id="GO:0004553">
    <property type="term" value="F:hydrolase activity, hydrolyzing O-glycosyl compounds"/>
    <property type="evidence" value="ECO:0007669"/>
    <property type="project" value="TreeGrafter"/>
</dbReference>
<evidence type="ECO:0000259" key="10">
    <source>
        <dbReference type="Pfam" id="PF22073"/>
    </source>
</evidence>
<sequence length="873" mass="91460">MCITILCSLSLISRAQNISVSPRLLAFPNTTMGTTSAPLTVTINNNQTSTLTIASIQVAAPYAETNNCGSTVAPNTTCTVAVKFSPTAVKYYSSSLTITDSAGNSPQVISLTGNGVKSTVSYTPPTGGIYFYNQIVSTPSTPQPVTIKNIGSTSLTFNSIISTADYPYTTNCGNGAGGGTLAAGASCTIEVEFDPQAIGKRTTNLTISESADATAIMIPLQGTGISGTPGASVAVTPSAPCVQPSATEQFAAIVTSESNTGVNWLVDNVAGGNSTVGTITANGLYTAPPYVGSHIVKAVSQASNSVSGSSAISVNSSPTFEIYPFVASIPTGGQQTFQAQQCLVPDSGPNVSYTVDNIAGGNSTVGTITNNGVYTAPPTPGKHTIRVTDSTLNKSSGAVVTAFTSITADFNSRANTTAVVPSGMFGYGRGESLRGTSDRELLTQGGLSEARISALISTVYATQTPDWTKIDPMIEAIQSAGQHALIQLNQSPSWLQPTSGRCANSVYAAPTNISEWAQIAAAYVAHFDSKFPNVVQDYEIWNEPNATGMCTTLNQMNTYMNIYAAAAPAMKTQAAEDGATIRIGGPVISGYSQVWISTLLSNTSTAPYVDFVSYHQYFFGQSQLEAKWDQYTGVPSLYEMTQDPSVGAVANYNKTLAQVALGKQPGGASTPIYVTEFNSNWAFFKDCCRSDNTYAPVWNSLYVTDMLDSVYNGSAHVPNKLYYFAGSAYPYFCLIGVQDPNMDCLYSAGATPVPYPQYYAYQLFGGSSYLGLSAGGYMAKSISSPTGGGGLATTAFYTSTEDSIVITNPTATSYPQITVTFANPGFSDAQGTLYQIQNGSQINSTPISFSSQGTSRTATIEVPPYSVQAVSFK</sequence>
<comment type="subcellular location">
    <subcellularLocation>
        <location evidence="1">Cell projection</location>
        <location evidence="1">Cilium</location>
    </subcellularLocation>
    <subcellularLocation>
        <location evidence="2">Cytoplasm</location>
    </subcellularLocation>
</comment>
<evidence type="ECO:0000256" key="5">
    <source>
        <dbReference type="ARBA" id="ARBA00022801"/>
    </source>
</evidence>
<evidence type="ECO:0000256" key="1">
    <source>
        <dbReference type="ARBA" id="ARBA00004138"/>
    </source>
</evidence>
<evidence type="ECO:0000313" key="12">
    <source>
        <dbReference type="EMBL" id="XBH20129.1"/>
    </source>
</evidence>
<dbReference type="EMBL" id="CP121196">
    <property type="protein sequence ID" value="XBH20129.1"/>
    <property type="molecule type" value="Genomic_DNA"/>
</dbReference>
<proteinExistence type="inferred from homology"/>
<organism evidence="12">
    <name type="scientific">Telmatobacter sp. DSM 110680</name>
    <dbReference type="NCBI Taxonomy" id="3036704"/>
    <lineage>
        <taxon>Bacteria</taxon>
        <taxon>Pseudomonadati</taxon>
        <taxon>Acidobacteriota</taxon>
        <taxon>Terriglobia</taxon>
        <taxon>Terriglobales</taxon>
        <taxon>Acidobacteriaceae</taxon>
        <taxon>Telmatobacter</taxon>
    </lineage>
</organism>
<feature type="domain" description="Glycosyl hydrolases family 39 N-terminal catalytic" evidence="9">
    <location>
        <begin position="466"/>
        <end position="697"/>
    </location>
</feature>
<evidence type="ECO:0000256" key="4">
    <source>
        <dbReference type="ARBA" id="ARBA00022490"/>
    </source>
</evidence>
<gene>
    <name evidence="12" type="ORF">P8935_14575</name>
</gene>
<dbReference type="NCBIfam" id="NF012200">
    <property type="entry name" value="choice_anch_D"/>
    <property type="match status" value="2"/>
</dbReference>
<dbReference type="InterPro" id="IPR049166">
    <property type="entry name" value="GH39_cat"/>
</dbReference>
<evidence type="ECO:0000259" key="9">
    <source>
        <dbReference type="Pfam" id="PF01229"/>
    </source>
</evidence>
<evidence type="ECO:0000256" key="6">
    <source>
        <dbReference type="ARBA" id="ARBA00023069"/>
    </source>
</evidence>
<evidence type="ECO:0000256" key="8">
    <source>
        <dbReference type="ARBA" id="ARBA00023295"/>
    </source>
</evidence>
<dbReference type="InterPro" id="IPR053879">
    <property type="entry name" value="HYDIN_VesB_CFA65-like_Ig"/>
</dbReference>
<evidence type="ECO:0000256" key="3">
    <source>
        <dbReference type="ARBA" id="ARBA00008875"/>
    </source>
</evidence>
<comment type="similarity">
    <text evidence="3">Belongs to the glycosyl hydrolase 39 family.</text>
</comment>
<feature type="domain" description="HYDIN/VesB/CFA65-like Ig-like" evidence="11">
    <location>
        <begin position="142"/>
        <end position="222"/>
    </location>
</feature>
<dbReference type="GO" id="GO:0005737">
    <property type="term" value="C:cytoplasm"/>
    <property type="evidence" value="ECO:0007669"/>
    <property type="project" value="UniProtKB-SubCell"/>
</dbReference>
<keyword evidence="7" id="KW-0966">Cell projection</keyword>
<dbReference type="InterPro" id="IPR054090">
    <property type="entry name" value="Cep192_Spd-2-like_dom"/>
</dbReference>
<dbReference type="InterPro" id="IPR017853">
    <property type="entry name" value="GH"/>
</dbReference>
<accession>A0AAU7DR03</accession>
<dbReference type="AlphaFoldDB" id="A0AAU7DR03"/>
<keyword evidence="5" id="KW-0378">Hydrolase</keyword>
<feature type="domain" description="Cep192/Spd-2-like" evidence="10">
    <location>
        <begin position="17"/>
        <end position="115"/>
    </location>
</feature>
<dbReference type="Pfam" id="PF22544">
    <property type="entry name" value="HYDIN_VesB_CFA65-like_Ig"/>
    <property type="match status" value="1"/>
</dbReference>
<keyword evidence="6" id="KW-0969">Cilium</keyword>
<evidence type="ECO:0000256" key="2">
    <source>
        <dbReference type="ARBA" id="ARBA00004496"/>
    </source>
</evidence>
<protein>
    <submittedName>
        <fullName evidence="12">Choice-of-anchor D domain-containing protein</fullName>
    </submittedName>
</protein>
<keyword evidence="8" id="KW-0326">Glycosidase</keyword>
<dbReference type="Pfam" id="PF22073">
    <property type="entry name" value="Cep192_D4"/>
    <property type="match status" value="1"/>
</dbReference>